<feature type="region of interest" description="Disordered" evidence="1">
    <location>
        <begin position="598"/>
        <end position="630"/>
    </location>
</feature>
<dbReference type="Proteomes" id="UP001189429">
    <property type="component" value="Unassembled WGS sequence"/>
</dbReference>
<feature type="compositionally biased region" description="Basic and acidic residues" evidence="1">
    <location>
        <begin position="466"/>
        <end position="480"/>
    </location>
</feature>
<feature type="region of interest" description="Disordered" evidence="1">
    <location>
        <begin position="227"/>
        <end position="345"/>
    </location>
</feature>
<feature type="compositionally biased region" description="Low complexity" evidence="1">
    <location>
        <begin position="67"/>
        <end position="80"/>
    </location>
</feature>
<feature type="region of interest" description="Disordered" evidence="1">
    <location>
        <begin position="1"/>
        <end position="169"/>
    </location>
</feature>
<feature type="compositionally biased region" description="Low complexity" evidence="1">
    <location>
        <begin position="97"/>
        <end position="169"/>
    </location>
</feature>
<evidence type="ECO:0000313" key="2">
    <source>
        <dbReference type="EMBL" id="CAK0865551.1"/>
    </source>
</evidence>
<feature type="compositionally biased region" description="Low complexity" evidence="1">
    <location>
        <begin position="362"/>
        <end position="372"/>
    </location>
</feature>
<evidence type="ECO:0000313" key="3">
    <source>
        <dbReference type="Proteomes" id="UP001189429"/>
    </source>
</evidence>
<keyword evidence="3" id="KW-1185">Reference proteome</keyword>
<dbReference type="EMBL" id="CAUYUJ010016460">
    <property type="protein sequence ID" value="CAK0865551.1"/>
    <property type="molecule type" value="Genomic_DNA"/>
</dbReference>
<sequence>MESMGVSAAPSSASEASQPPARAPSRPSSASSQRQTTAAELRCRMESMGVGAAPSSASEAPQPPARAPSRPSSASSARQTTAEELRCRMESMGVGTAPSSASEASQPPARAPSRPSSASSAAARAKLAQTAAVAAGAAAALDGQQPQPWPQRQAPEALEAPATPAAPGADELRQQFLCALARGLSTTACAADGAQGPEAPARLAGPQAAPALDADFFASVDALRARMEQRKLEQQKQAQSRPGSAAGAAERPAAPRGPSSGEPLLPPRATSPAPVPPPPAGHSPRQRPHSGAAPQTARGSQAPRPPPPPGGERRPCGEKRQPSAAPPPPSASEEDEDAALLSGSGDGLLQWADEVLRKAQALGAAAEAQRAEPGGGSGAGAAPRPPALRTPSGRTPSADARERRASELRDEMRRITEEAELECRRRLTEEGLRQRRLEEELHDSAWRHRLDAAAEEMRSRCSGISFEERAADRPAADRPRSSGFGAGCGVPTPPPGPPPGNGARQPPHSRRRLVARSASEHEAAWARLEARLERGQGPIRFADVPWPPEGAFGITGVRPGDAVAQDLVPEAEQARLMEQVKSIAQRLLDEKARGAAVHLRQSREATLRRRTPMEGRHEAGEAEAGGEGDPGRQAIAAVAENTLHPDIAEAAVKVKEIMGDAKMPLLRAHLRADAFGTPKEAASPRSPRSPRDRSPRDRSPRDRSPRDRSPAARPGEPGSPRRAASPRSFGQPAADRLAPERGAGAFAFGLAGGAASARPSTQPGGKVPTLPRAAAPLAARGPSNVTVFLATQRAKEFDPIYAATCDLVCRYASWVWEQRTSLAPCWTQARGPIASTILTLWRIGWFMYSSTVLVTDEENHVKLLTESPKDVRMHLAMGIERWQRRQTLQHYPQCDQEAKLWVRAMRRCAGGPKAAVTEGPGAMSLRVHWVGVPWTRQAQFDAKLATSSECAACGAESDTLGHRFFGCETLLEPAFLGEEKGEVLPERHNVAWTLMRDQGLNMGGGPQAWDEFAVSTCLPRVPPSVPPAERNAKVYFWGDWSDDPGTTEGNVVFTGGSGLASSMLELRRCGWAAVQVSSQGLPARAAYGPLPGPFQTVGRAERHALLQALLVLSPQRGGPAVDAVFTDLLGLAGEATSWGAALEQAGAPRSGGACARSLRALRQFQERGLHLLLLVGNVWADFFAKEGAMAHAVSQGYADFYGVETEYHKQVAAYIARALPRMLKIPSWQVTGSAVRPRKGPPRAPPVAVVRHHLVLLRGGRISTVATRGPPWSQYLRSPCGESEVAKLKADAIIEHVGATWVQASGEGSFAMAALDASQLPLDPGDLTEVDALGLGDTAVGVQGHRFRMAGPTNFCQVCVAWSGSGTPRALQEPCRGLPTGEGRDARTSLSNLRSRRRRFEAGRHLKSGDAIAWRGAAG</sequence>
<feature type="compositionally biased region" description="Basic and acidic residues" evidence="1">
    <location>
        <begin position="689"/>
        <end position="710"/>
    </location>
</feature>
<feature type="region of interest" description="Disordered" evidence="1">
    <location>
        <begin position="674"/>
        <end position="735"/>
    </location>
</feature>
<feature type="compositionally biased region" description="Pro residues" evidence="1">
    <location>
        <begin position="491"/>
        <end position="500"/>
    </location>
</feature>
<feature type="region of interest" description="Disordered" evidence="1">
    <location>
        <begin position="457"/>
        <end position="518"/>
    </location>
</feature>
<feature type="compositionally biased region" description="Basic and acidic residues" evidence="1">
    <location>
        <begin position="311"/>
        <end position="321"/>
    </location>
</feature>
<comment type="caution">
    <text evidence="2">The sequence shown here is derived from an EMBL/GenBank/DDBJ whole genome shotgun (WGS) entry which is preliminary data.</text>
</comment>
<feature type="compositionally biased region" description="Basic and acidic residues" evidence="1">
    <location>
        <begin position="399"/>
        <end position="442"/>
    </location>
</feature>
<proteinExistence type="predicted"/>
<organism evidence="2 3">
    <name type="scientific">Prorocentrum cordatum</name>
    <dbReference type="NCBI Taxonomy" id="2364126"/>
    <lineage>
        <taxon>Eukaryota</taxon>
        <taxon>Sar</taxon>
        <taxon>Alveolata</taxon>
        <taxon>Dinophyceae</taxon>
        <taxon>Prorocentrales</taxon>
        <taxon>Prorocentraceae</taxon>
        <taxon>Prorocentrum</taxon>
    </lineage>
</organism>
<name>A0ABN9V193_9DINO</name>
<feature type="compositionally biased region" description="Low complexity" evidence="1">
    <location>
        <begin position="240"/>
        <end position="260"/>
    </location>
</feature>
<accession>A0ABN9V193</accession>
<feature type="region of interest" description="Disordered" evidence="1">
    <location>
        <begin position="362"/>
        <end position="442"/>
    </location>
</feature>
<feature type="compositionally biased region" description="Low complexity" evidence="1">
    <location>
        <begin position="7"/>
        <end position="40"/>
    </location>
</feature>
<feature type="compositionally biased region" description="Basic and acidic residues" evidence="1">
    <location>
        <begin position="601"/>
        <end position="620"/>
    </location>
</feature>
<protein>
    <submittedName>
        <fullName evidence="2">Uncharacterized protein</fullName>
    </submittedName>
</protein>
<gene>
    <name evidence="2" type="ORF">PCOR1329_LOCUS53033</name>
</gene>
<reference evidence="2" key="1">
    <citation type="submission" date="2023-10" db="EMBL/GenBank/DDBJ databases">
        <authorList>
            <person name="Chen Y."/>
            <person name="Shah S."/>
            <person name="Dougan E. K."/>
            <person name="Thang M."/>
            <person name="Chan C."/>
        </authorList>
    </citation>
    <scope>NUCLEOTIDE SEQUENCE [LARGE SCALE GENOMIC DNA]</scope>
</reference>
<evidence type="ECO:0000256" key="1">
    <source>
        <dbReference type="SAM" id="MobiDB-lite"/>
    </source>
</evidence>